<dbReference type="AlphaFoldDB" id="A0A7K1U2C0"/>
<gene>
    <name evidence="2" type="ORF">GO493_09290</name>
</gene>
<dbReference type="Proteomes" id="UP000461730">
    <property type="component" value="Unassembled WGS sequence"/>
</dbReference>
<dbReference type="Pfam" id="PF13568">
    <property type="entry name" value="OMP_b-brl_2"/>
    <property type="match status" value="1"/>
</dbReference>
<organism evidence="2 3">
    <name type="scientific">Chitinophaga tropicalis</name>
    <dbReference type="NCBI Taxonomy" id="2683588"/>
    <lineage>
        <taxon>Bacteria</taxon>
        <taxon>Pseudomonadati</taxon>
        <taxon>Bacteroidota</taxon>
        <taxon>Chitinophagia</taxon>
        <taxon>Chitinophagales</taxon>
        <taxon>Chitinophagaceae</taxon>
        <taxon>Chitinophaga</taxon>
    </lineage>
</organism>
<reference evidence="2 3" key="1">
    <citation type="submission" date="2019-12" db="EMBL/GenBank/DDBJ databases">
        <title>Chitinophaga sp. strain ysch24 (GDMCC 1.1355), whole genome shotgun sequence.</title>
        <authorList>
            <person name="Zhang X."/>
        </authorList>
    </citation>
    <scope>NUCLEOTIDE SEQUENCE [LARGE SCALE GENOMIC DNA]</scope>
    <source>
        <strain evidence="3">ysch24</strain>
    </source>
</reference>
<dbReference type="InterPro" id="IPR025665">
    <property type="entry name" value="Beta-barrel_OMP_2"/>
</dbReference>
<evidence type="ECO:0000313" key="2">
    <source>
        <dbReference type="EMBL" id="MVT08450.1"/>
    </source>
</evidence>
<keyword evidence="3" id="KW-1185">Reference proteome</keyword>
<proteinExistence type="predicted"/>
<sequence>MKKVALSIAALLVAGISFGQVRYGVVGGLNLSSITTKEKGESSETADLLAGVRAGITADLHLVNEFYIGTGLLFAGKGSNAKGSDKTKLTLSYLQVPVNFMYKPQLGSGHLVLGAGPYIAYGLKGKYKIDDGEVKGKLNAFKDEAGDGKLKRLDAGLGVVAGYELKSNLYVGIHSDLGLVNIADKKDFKIRNTSFGVSVGYKF</sequence>
<feature type="domain" description="Outer membrane protein beta-barrel" evidence="1">
    <location>
        <begin position="20"/>
        <end position="183"/>
    </location>
</feature>
<evidence type="ECO:0000259" key="1">
    <source>
        <dbReference type="Pfam" id="PF13568"/>
    </source>
</evidence>
<protein>
    <submittedName>
        <fullName evidence="2">Outer membrane beta-barrel protein</fullName>
    </submittedName>
</protein>
<comment type="caution">
    <text evidence="2">The sequence shown here is derived from an EMBL/GenBank/DDBJ whole genome shotgun (WGS) entry which is preliminary data.</text>
</comment>
<accession>A0A7K1U2C0</accession>
<evidence type="ECO:0000313" key="3">
    <source>
        <dbReference type="Proteomes" id="UP000461730"/>
    </source>
</evidence>
<name>A0A7K1U2C0_9BACT</name>
<dbReference type="EMBL" id="WRXN01000003">
    <property type="protein sequence ID" value="MVT08450.1"/>
    <property type="molecule type" value="Genomic_DNA"/>
</dbReference>
<dbReference type="RefSeq" id="WP_157305871.1">
    <property type="nucleotide sequence ID" value="NZ_WRXN01000003.1"/>
</dbReference>